<sequence>MAFEAGDAVLDGVMWPVEVLIERGSGARPADPQACHADTAKHRDELRTVPTMPDGHHHRKHLLTLLAGQVCLRGQPATRTPEGVIGGFVVRPTPGSR</sequence>
<keyword evidence="2" id="KW-1185">Reference proteome</keyword>
<protein>
    <submittedName>
        <fullName evidence="1">Uncharacterized protein</fullName>
    </submittedName>
</protein>
<comment type="caution">
    <text evidence="1">The sequence shown here is derived from an EMBL/GenBank/DDBJ whole genome shotgun (WGS) entry which is preliminary data.</text>
</comment>
<name>A0ABQ3YEE2_9ACTN</name>
<evidence type="ECO:0000313" key="1">
    <source>
        <dbReference type="EMBL" id="GID78381.1"/>
    </source>
</evidence>
<dbReference type="Proteomes" id="UP000609879">
    <property type="component" value="Unassembled WGS sequence"/>
</dbReference>
<organism evidence="1 2">
    <name type="scientific">Paractinoplanes deccanensis</name>
    <dbReference type="NCBI Taxonomy" id="113561"/>
    <lineage>
        <taxon>Bacteria</taxon>
        <taxon>Bacillati</taxon>
        <taxon>Actinomycetota</taxon>
        <taxon>Actinomycetes</taxon>
        <taxon>Micromonosporales</taxon>
        <taxon>Micromonosporaceae</taxon>
        <taxon>Paractinoplanes</taxon>
    </lineage>
</organism>
<evidence type="ECO:0000313" key="2">
    <source>
        <dbReference type="Proteomes" id="UP000609879"/>
    </source>
</evidence>
<gene>
    <name evidence="1" type="ORF">Ade02nite_70220</name>
</gene>
<reference evidence="1 2" key="1">
    <citation type="submission" date="2021-01" db="EMBL/GenBank/DDBJ databases">
        <title>Whole genome shotgun sequence of Actinoplanes deccanensis NBRC 13994.</title>
        <authorList>
            <person name="Komaki H."/>
            <person name="Tamura T."/>
        </authorList>
    </citation>
    <scope>NUCLEOTIDE SEQUENCE [LARGE SCALE GENOMIC DNA]</scope>
    <source>
        <strain evidence="1 2">NBRC 13994</strain>
    </source>
</reference>
<proteinExistence type="predicted"/>
<dbReference type="EMBL" id="BOMI01000145">
    <property type="protein sequence ID" value="GID78381.1"/>
    <property type="molecule type" value="Genomic_DNA"/>
</dbReference>
<accession>A0ABQ3YEE2</accession>